<evidence type="ECO:0008006" key="4">
    <source>
        <dbReference type="Google" id="ProtNLM"/>
    </source>
</evidence>
<dbReference type="Proteomes" id="UP000290191">
    <property type="component" value="Unassembled WGS sequence"/>
</dbReference>
<protein>
    <recommendedName>
        <fullName evidence="4">Campylo_MOMP domain-containing protein</fullName>
    </recommendedName>
</protein>
<dbReference type="InterPro" id="IPR023614">
    <property type="entry name" value="Porin_dom_sf"/>
</dbReference>
<keyword evidence="1" id="KW-0732">Signal</keyword>
<evidence type="ECO:0000313" key="2">
    <source>
        <dbReference type="EMBL" id="RXJ61755.1"/>
    </source>
</evidence>
<dbReference type="STRING" id="877500.GCA_000935065_01291"/>
<dbReference type="OrthoDB" id="5365239at2"/>
<feature type="signal peptide" evidence="1">
    <location>
        <begin position="1"/>
        <end position="22"/>
    </location>
</feature>
<evidence type="ECO:0000313" key="3">
    <source>
        <dbReference type="Proteomes" id="UP000290191"/>
    </source>
</evidence>
<name>A0A4Q0XXI2_9BACT</name>
<sequence>MKKFAKMSLVAALAVAGTTASAQPLTEAIKNVDVSGSVVYRYDDYSSDKNYKDGVDEKDNNKYKIGLTAKAKVNDDVTAITRFIIGSDTSSGDFASLNHSSGGDGDHSDENVDVKLSQVYFSYTGIKNTTVNVGKQGLTTPWTVAIDIDGQEQTGTGILALSNLGPVTVAAAYFNQTNLDLNDAKINGNGYEDVDVKDVIDGAEDIVTIGLLGSIGPVALDAWYLDMDEVFDTYTVGADAKFNIDAVKLNLGARYTYLDLDDEITDALTALDNDNSLAKVYAGINIGIFGAKVAYAWTDEDGGLVALDNDSSKTNLHGWNLTANGYADATFLKSSVDAQVLDSLNISLNYNQLEVDDKDIRDGGDFTDTEYYLQATYKMSKNFGGYIRFGEMEKENIDDGKDRDTTIGRLQIQYTF</sequence>
<feature type="chain" id="PRO_5020408846" description="Campylo_MOMP domain-containing protein" evidence="1">
    <location>
        <begin position="23"/>
        <end position="416"/>
    </location>
</feature>
<dbReference type="Gene3D" id="2.40.160.10">
    <property type="entry name" value="Porin"/>
    <property type="match status" value="1"/>
</dbReference>
<dbReference type="Pfam" id="PF05538">
    <property type="entry name" value="Campylo_MOMP"/>
    <property type="match status" value="1"/>
</dbReference>
<dbReference type="RefSeq" id="WP_129082710.1">
    <property type="nucleotide sequence ID" value="NZ_CP041070.1"/>
</dbReference>
<evidence type="ECO:0000256" key="1">
    <source>
        <dbReference type="SAM" id="SignalP"/>
    </source>
</evidence>
<proteinExistence type="predicted"/>
<reference evidence="2 3" key="1">
    <citation type="submission" date="2017-10" db="EMBL/GenBank/DDBJ databases">
        <title>Genomics of the genus Arcobacter.</title>
        <authorList>
            <person name="Perez-Cataluna A."/>
            <person name="Figueras M.J."/>
        </authorList>
    </citation>
    <scope>NUCLEOTIDE SEQUENCE [LARGE SCALE GENOMIC DNA]</scope>
    <source>
        <strain evidence="2 3">DSM 24636</strain>
    </source>
</reference>
<gene>
    <name evidence="2" type="ORF">CRV06_12235</name>
</gene>
<dbReference type="InterPro" id="IPR008439">
    <property type="entry name" value="Campylo_MOMP"/>
</dbReference>
<accession>A0A4Q0XXI2</accession>
<comment type="caution">
    <text evidence="2">The sequence shown here is derived from an EMBL/GenBank/DDBJ whole genome shotgun (WGS) entry which is preliminary data.</text>
</comment>
<dbReference type="SUPFAM" id="SSF56935">
    <property type="entry name" value="Porins"/>
    <property type="match status" value="1"/>
</dbReference>
<dbReference type="AlphaFoldDB" id="A0A4Q0XXI2"/>
<keyword evidence="3" id="KW-1185">Reference proteome</keyword>
<dbReference type="EMBL" id="PDKO01000012">
    <property type="protein sequence ID" value="RXJ61755.1"/>
    <property type="molecule type" value="Genomic_DNA"/>
</dbReference>
<organism evidence="2 3">
    <name type="scientific">Halarcobacter anaerophilus</name>
    <dbReference type="NCBI Taxonomy" id="877500"/>
    <lineage>
        <taxon>Bacteria</taxon>
        <taxon>Pseudomonadati</taxon>
        <taxon>Campylobacterota</taxon>
        <taxon>Epsilonproteobacteria</taxon>
        <taxon>Campylobacterales</taxon>
        <taxon>Arcobacteraceae</taxon>
        <taxon>Halarcobacter</taxon>
    </lineage>
</organism>